<comment type="catalytic activity">
    <reaction evidence="6">
        <text>cytidine(1402) in 16S rRNA + S-adenosyl-L-methionine = N(4)-methylcytidine(1402) in 16S rRNA + S-adenosyl-L-homocysteine + H(+)</text>
        <dbReference type="Rhea" id="RHEA:42928"/>
        <dbReference type="Rhea" id="RHEA-COMP:10286"/>
        <dbReference type="Rhea" id="RHEA-COMP:10287"/>
        <dbReference type="ChEBI" id="CHEBI:15378"/>
        <dbReference type="ChEBI" id="CHEBI:57856"/>
        <dbReference type="ChEBI" id="CHEBI:59789"/>
        <dbReference type="ChEBI" id="CHEBI:74506"/>
        <dbReference type="ChEBI" id="CHEBI:82748"/>
        <dbReference type="EC" id="2.1.1.199"/>
    </reaction>
</comment>
<keyword evidence="6" id="KW-0963">Cytoplasm</keyword>
<sequence>MPDSTTGPDRTPHVPVLLDRCVELLTPALTRRSPDGSGAVLVDATLGAGGHAERFLTDLPGLRLVGLDRDPSALAIAGERLAPFSDRVRLVRTRYDGYWDDRSEGAIDGVLFDLGVSSMQLDRVERGFSYSHDAPLDMRMDPDAPLTAADIVNTYDVKALARVLRDYGDERFASRIAAEIGRRRARNPLRTTGELVEVLYASIPAATRRTGGHPGKRTFQALRTAVNGELDSLRDALPASLDALAVGGRVVVMAYQSLEDKIVKTVFTAATASRSPEGLPVELPGYEPEFASLTRGAEKAPQTEIDMNPRSASVRLRALEKVVGREVS</sequence>
<gene>
    <name evidence="6 7" type="primary">rsmH</name>
    <name evidence="7" type="ORF">MARA_05320</name>
</gene>
<evidence type="ECO:0000256" key="1">
    <source>
        <dbReference type="ARBA" id="ARBA00010396"/>
    </source>
</evidence>
<comment type="subcellular location">
    <subcellularLocation>
        <location evidence="6">Cytoplasm</location>
    </subcellularLocation>
</comment>
<keyword evidence="2 6" id="KW-0698">rRNA processing</keyword>
<evidence type="ECO:0000256" key="6">
    <source>
        <dbReference type="HAMAP-Rule" id="MF_01007"/>
    </source>
</evidence>
<dbReference type="InterPro" id="IPR023397">
    <property type="entry name" value="SAM-dep_MeTrfase_MraW_recog"/>
</dbReference>
<organism evidence="7 8">
    <name type="scientific">Mycolicibacterium arabiense</name>
    <dbReference type="NCBI Taxonomy" id="1286181"/>
    <lineage>
        <taxon>Bacteria</taxon>
        <taxon>Bacillati</taxon>
        <taxon>Actinomycetota</taxon>
        <taxon>Actinomycetes</taxon>
        <taxon>Mycobacteriales</taxon>
        <taxon>Mycobacteriaceae</taxon>
        <taxon>Mycolicibacterium</taxon>
    </lineage>
</organism>
<protein>
    <recommendedName>
        <fullName evidence="6">Ribosomal RNA small subunit methyltransferase H</fullName>
        <ecNumber evidence="6">2.1.1.199</ecNumber>
    </recommendedName>
    <alternativeName>
        <fullName evidence="6">16S rRNA m(4)C1402 methyltransferase</fullName>
    </alternativeName>
    <alternativeName>
        <fullName evidence="6">rRNA (cytosine-N(4)-)-methyltransferase RsmH</fullName>
    </alternativeName>
</protein>
<name>A0A7I7RR87_9MYCO</name>
<evidence type="ECO:0000256" key="5">
    <source>
        <dbReference type="ARBA" id="ARBA00022691"/>
    </source>
</evidence>
<dbReference type="GO" id="GO:0005737">
    <property type="term" value="C:cytoplasm"/>
    <property type="evidence" value="ECO:0007669"/>
    <property type="project" value="UniProtKB-SubCell"/>
</dbReference>
<feature type="binding site" evidence="6">
    <location>
        <begin position="49"/>
        <end position="51"/>
    </location>
    <ligand>
        <name>S-adenosyl-L-methionine</name>
        <dbReference type="ChEBI" id="CHEBI:59789"/>
    </ligand>
</feature>
<keyword evidence="4 6" id="KW-0808">Transferase</keyword>
<comment type="similarity">
    <text evidence="1 6">Belongs to the methyltransferase superfamily. RsmH family.</text>
</comment>
<dbReference type="Proteomes" id="UP000467428">
    <property type="component" value="Chromosome"/>
</dbReference>
<feature type="binding site" evidence="6">
    <location>
        <position position="120"/>
    </location>
    <ligand>
        <name>S-adenosyl-L-methionine</name>
        <dbReference type="ChEBI" id="CHEBI:59789"/>
    </ligand>
</feature>
<keyword evidence="5 6" id="KW-0949">S-adenosyl-L-methionine</keyword>
<dbReference type="PIRSF" id="PIRSF004486">
    <property type="entry name" value="MraW"/>
    <property type="match status" value="1"/>
</dbReference>
<comment type="function">
    <text evidence="6">Specifically methylates the N4 position of cytidine in position 1402 (C1402) of 16S rRNA.</text>
</comment>
<dbReference type="PANTHER" id="PTHR11265">
    <property type="entry name" value="S-ADENOSYL-METHYLTRANSFERASE MRAW"/>
    <property type="match status" value="1"/>
</dbReference>
<dbReference type="NCBIfam" id="TIGR00006">
    <property type="entry name" value="16S rRNA (cytosine(1402)-N(4))-methyltransferase RsmH"/>
    <property type="match status" value="1"/>
</dbReference>
<proteinExistence type="inferred from homology"/>
<dbReference type="InterPro" id="IPR002903">
    <property type="entry name" value="RsmH"/>
</dbReference>
<dbReference type="Gene3D" id="1.10.150.170">
    <property type="entry name" value="Putative methyltransferase TM0872, insert domain"/>
    <property type="match status" value="1"/>
</dbReference>
<accession>A0A7I7RR87</accession>
<keyword evidence="3 6" id="KW-0489">Methyltransferase</keyword>
<dbReference type="Pfam" id="PF01795">
    <property type="entry name" value="Methyltransf_5"/>
    <property type="match status" value="1"/>
</dbReference>
<dbReference type="SUPFAM" id="SSF53335">
    <property type="entry name" value="S-adenosyl-L-methionine-dependent methyltransferases"/>
    <property type="match status" value="1"/>
</dbReference>
<evidence type="ECO:0000313" key="7">
    <source>
        <dbReference type="EMBL" id="BBY47064.1"/>
    </source>
</evidence>
<feature type="binding site" evidence="6">
    <location>
        <position position="95"/>
    </location>
    <ligand>
        <name>S-adenosyl-L-methionine</name>
        <dbReference type="ChEBI" id="CHEBI:59789"/>
    </ligand>
</feature>
<dbReference type="SUPFAM" id="SSF81799">
    <property type="entry name" value="Putative methyltransferase TM0872, insert domain"/>
    <property type="match status" value="1"/>
</dbReference>
<evidence type="ECO:0000256" key="4">
    <source>
        <dbReference type="ARBA" id="ARBA00022679"/>
    </source>
</evidence>
<keyword evidence="8" id="KW-1185">Reference proteome</keyword>
<evidence type="ECO:0000313" key="8">
    <source>
        <dbReference type="Proteomes" id="UP000467428"/>
    </source>
</evidence>
<dbReference type="KEGG" id="marz:MARA_05320"/>
<reference evidence="7 8" key="1">
    <citation type="journal article" date="2019" name="Emerg. Microbes Infect.">
        <title>Comprehensive subspecies identification of 175 nontuberculous mycobacteria species based on 7547 genomic profiles.</title>
        <authorList>
            <person name="Matsumoto Y."/>
            <person name="Kinjo T."/>
            <person name="Motooka D."/>
            <person name="Nabeya D."/>
            <person name="Jung N."/>
            <person name="Uechi K."/>
            <person name="Horii T."/>
            <person name="Iida T."/>
            <person name="Fujita J."/>
            <person name="Nakamura S."/>
        </authorList>
    </citation>
    <scope>NUCLEOTIDE SEQUENCE [LARGE SCALE GENOMIC DNA]</scope>
    <source>
        <strain evidence="7 8">JCM 18538</strain>
    </source>
</reference>
<dbReference type="GO" id="GO:0070475">
    <property type="term" value="P:rRNA base methylation"/>
    <property type="evidence" value="ECO:0007669"/>
    <property type="project" value="UniProtKB-UniRule"/>
</dbReference>
<dbReference type="Gene3D" id="3.40.50.150">
    <property type="entry name" value="Vaccinia Virus protein VP39"/>
    <property type="match status" value="1"/>
</dbReference>
<dbReference type="InterPro" id="IPR029063">
    <property type="entry name" value="SAM-dependent_MTases_sf"/>
</dbReference>
<dbReference type="GO" id="GO:0071424">
    <property type="term" value="F:rRNA (cytosine-N4-)-methyltransferase activity"/>
    <property type="evidence" value="ECO:0007669"/>
    <property type="project" value="UniProtKB-UniRule"/>
</dbReference>
<dbReference type="EMBL" id="AP022593">
    <property type="protein sequence ID" value="BBY47064.1"/>
    <property type="molecule type" value="Genomic_DNA"/>
</dbReference>
<dbReference type="AlphaFoldDB" id="A0A7I7RR87"/>
<geneLocation type="plasmid" evidence="8">
    <name>pjcm18538 dna</name>
</geneLocation>
<feature type="binding site" evidence="6">
    <location>
        <position position="68"/>
    </location>
    <ligand>
        <name>S-adenosyl-L-methionine</name>
        <dbReference type="ChEBI" id="CHEBI:59789"/>
    </ligand>
</feature>
<evidence type="ECO:0000256" key="2">
    <source>
        <dbReference type="ARBA" id="ARBA00022552"/>
    </source>
</evidence>
<evidence type="ECO:0000256" key="3">
    <source>
        <dbReference type="ARBA" id="ARBA00022603"/>
    </source>
</evidence>
<dbReference type="PANTHER" id="PTHR11265:SF0">
    <property type="entry name" value="12S RRNA N4-METHYLCYTIDINE METHYLTRANSFERASE"/>
    <property type="match status" value="1"/>
</dbReference>
<dbReference type="HAMAP" id="MF_01007">
    <property type="entry name" value="16SrRNA_methyltr_H"/>
    <property type="match status" value="1"/>
</dbReference>
<feature type="binding site" evidence="6">
    <location>
        <position position="113"/>
    </location>
    <ligand>
        <name>S-adenosyl-L-methionine</name>
        <dbReference type="ChEBI" id="CHEBI:59789"/>
    </ligand>
</feature>
<dbReference type="EC" id="2.1.1.199" evidence="6"/>